<organism evidence="4 5">
    <name type="scientific">Anaerospora hongkongensis</name>
    <dbReference type="NCBI Taxonomy" id="244830"/>
    <lineage>
        <taxon>Bacteria</taxon>
        <taxon>Bacillati</taxon>
        <taxon>Bacillota</taxon>
        <taxon>Negativicutes</taxon>
        <taxon>Selenomonadales</taxon>
        <taxon>Sporomusaceae</taxon>
        <taxon>Anaerospora</taxon>
    </lineage>
</organism>
<comment type="caution">
    <text evidence="4">The sequence shown here is derived from an EMBL/GenBank/DDBJ whole genome shotgun (WGS) entry which is preliminary data.</text>
</comment>
<name>A0A4V2Q8Z1_9FIRM</name>
<dbReference type="GO" id="GO:0008080">
    <property type="term" value="F:N-acetyltransferase activity"/>
    <property type="evidence" value="ECO:0007669"/>
    <property type="project" value="InterPro"/>
</dbReference>
<sequence>MDNRIQAQINEIRKFNRFYTNIIGLVNQTILESPYSLAEARVLVEVDSATACTASALTEMLQIDPGYLSRILRRFKKEGLIETSKSVTDRRSQNLAITDKGREIYRRLSESSSLQLVHLLEPIPQGGQKQLVDHMMAIQAILSGNNTSITIREYKPGDCGYIAYRHGVLYAQEHGFDQIFEKYVLQSLLTYLENPAGGKLFVAEYCGTIVGFIGIVTTGDDSAQLRWFLIEPGFRGAGAGRKLLSAAMDYCHSQQYKHVFLWTFKGLDAACHLYEQYGFTLTEEKENHTWKKQLREQRWDITLQDDK</sequence>
<dbReference type="SUPFAM" id="SSF46785">
    <property type="entry name" value="Winged helix' DNA-binding domain"/>
    <property type="match status" value="1"/>
</dbReference>
<dbReference type="InterPro" id="IPR036390">
    <property type="entry name" value="WH_DNA-bd_sf"/>
</dbReference>
<evidence type="ECO:0000313" key="5">
    <source>
        <dbReference type="Proteomes" id="UP000295063"/>
    </source>
</evidence>
<dbReference type="PROSITE" id="PS50995">
    <property type="entry name" value="HTH_MARR_2"/>
    <property type="match status" value="1"/>
</dbReference>
<protein>
    <submittedName>
        <fullName evidence="4">DNA-binding MarR family transcriptional regulator</fullName>
    </submittedName>
</protein>
<dbReference type="RefSeq" id="WP_132075562.1">
    <property type="nucleotide sequence ID" value="NZ_SLUI01000002.1"/>
</dbReference>
<dbReference type="OrthoDB" id="5419426at2"/>
<evidence type="ECO:0000259" key="3">
    <source>
        <dbReference type="PROSITE" id="PS51186"/>
    </source>
</evidence>
<dbReference type="InterPro" id="IPR000182">
    <property type="entry name" value="GNAT_dom"/>
</dbReference>
<dbReference type="CDD" id="cd04301">
    <property type="entry name" value="NAT_SF"/>
    <property type="match status" value="1"/>
</dbReference>
<keyword evidence="4" id="KW-0238">DNA-binding</keyword>
<dbReference type="InterPro" id="IPR036388">
    <property type="entry name" value="WH-like_DNA-bd_sf"/>
</dbReference>
<keyword evidence="5" id="KW-1185">Reference proteome</keyword>
<dbReference type="InterPro" id="IPR050769">
    <property type="entry name" value="NAT_camello-type"/>
</dbReference>
<dbReference type="Gene3D" id="3.40.630.30">
    <property type="match status" value="1"/>
</dbReference>
<feature type="domain" description="N-acetyltransferase" evidence="3">
    <location>
        <begin position="149"/>
        <end position="304"/>
    </location>
</feature>
<proteinExistence type="predicted"/>
<evidence type="ECO:0000313" key="4">
    <source>
        <dbReference type="EMBL" id="TCL39284.1"/>
    </source>
</evidence>
<dbReference type="Gene3D" id="1.10.10.10">
    <property type="entry name" value="Winged helix-like DNA-binding domain superfamily/Winged helix DNA-binding domain"/>
    <property type="match status" value="1"/>
</dbReference>
<dbReference type="GO" id="GO:0003677">
    <property type="term" value="F:DNA binding"/>
    <property type="evidence" value="ECO:0007669"/>
    <property type="project" value="UniProtKB-KW"/>
</dbReference>
<dbReference type="PANTHER" id="PTHR13947:SF37">
    <property type="entry name" value="LD18367P"/>
    <property type="match status" value="1"/>
</dbReference>
<dbReference type="EMBL" id="SLUI01000002">
    <property type="protein sequence ID" value="TCL39284.1"/>
    <property type="molecule type" value="Genomic_DNA"/>
</dbReference>
<reference evidence="4 5" key="1">
    <citation type="submission" date="2019-03" db="EMBL/GenBank/DDBJ databases">
        <title>Genomic Encyclopedia of Type Strains, Phase IV (KMG-IV): sequencing the most valuable type-strain genomes for metagenomic binning, comparative biology and taxonomic classification.</title>
        <authorList>
            <person name="Goeker M."/>
        </authorList>
    </citation>
    <scope>NUCLEOTIDE SEQUENCE [LARGE SCALE GENOMIC DNA]</scope>
    <source>
        <strain evidence="4 5">DSM 15969</strain>
    </source>
</reference>
<feature type="domain" description="HTH marR-type" evidence="2">
    <location>
        <begin position="1"/>
        <end position="140"/>
    </location>
</feature>
<dbReference type="Proteomes" id="UP000295063">
    <property type="component" value="Unassembled WGS sequence"/>
</dbReference>
<dbReference type="SMART" id="SM00347">
    <property type="entry name" value="HTH_MARR"/>
    <property type="match status" value="1"/>
</dbReference>
<dbReference type="InterPro" id="IPR016181">
    <property type="entry name" value="Acyl_CoA_acyltransferase"/>
</dbReference>
<dbReference type="SUPFAM" id="SSF55729">
    <property type="entry name" value="Acyl-CoA N-acyltransferases (Nat)"/>
    <property type="match status" value="1"/>
</dbReference>
<dbReference type="GO" id="GO:0003700">
    <property type="term" value="F:DNA-binding transcription factor activity"/>
    <property type="evidence" value="ECO:0007669"/>
    <property type="project" value="InterPro"/>
</dbReference>
<accession>A0A4V2Q8Z1</accession>
<evidence type="ECO:0000259" key="2">
    <source>
        <dbReference type="PROSITE" id="PS50995"/>
    </source>
</evidence>
<dbReference type="Pfam" id="PF00583">
    <property type="entry name" value="Acetyltransf_1"/>
    <property type="match status" value="1"/>
</dbReference>
<dbReference type="InterPro" id="IPR000835">
    <property type="entry name" value="HTH_MarR-typ"/>
</dbReference>
<evidence type="ECO:0000256" key="1">
    <source>
        <dbReference type="ARBA" id="ARBA00022679"/>
    </source>
</evidence>
<dbReference type="PANTHER" id="PTHR13947">
    <property type="entry name" value="GNAT FAMILY N-ACETYLTRANSFERASE"/>
    <property type="match status" value="1"/>
</dbReference>
<dbReference type="Pfam" id="PF01047">
    <property type="entry name" value="MarR"/>
    <property type="match status" value="1"/>
</dbReference>
<keyword evidence="1" id="KW-0808">Transferase</keyword>
<dbReference type="AlphaFoldDB" id="A0A4V2Q8Z1"/>
<dbReference type="PROSITE" id="PS51186">
    <property type="entry name" value="GNAT"/>
    <property type="match status" value="1"/>
</dbReference>
<gene>
    <name evidence="4" type="ORF">EV210_102198</name>
</gene>